<evidence type="ECO:0000313" key="3">
    <source>
        <dbReference type="Proteomes" id="UP001167357"/>
    </source>
</evidence>
<protein>
    <submittedName>
        <fullName evidence="2">DUF2029 domain-containing protein</fullName>
    </submittedName>
</protein>
<feature type="transmembrane region" description="Helical" evidence="1">
    <location>
        <begin position="358"/>
        <end position="379"/>
    </location>
</feature>
<feature type="transmembrane region" description="Helical" evidence="1">
    <location>
        <begin position="385"/>
        <end position="404"/>
    </location>
</feature>
<dbReference type="EMBL" id="JAMBED010000054">
    <property type="protein sequence ID" value="MCL1553069.1"/>
    <property type="molecule type" value="Genomic_DNA"/>
</dbReference>
<accession>A0ABT0LUQ2</accession>
<organism evidence="2 3">
    <name type="scientific">Xanthomonas nasturtii</name>
    <dbReference type="NCBI Taxonomy" id="1843581"/>
    <lineage>
        <taxon>Bacteria</taxon>
        <taxon>Pseudomonadati</taxon>
        <taxon>Pseudomonadota</taxon>
        <taxon>Gammaproteobacteria</taxon>
        <taxon>Lysobacterales</taxon>
        <taxon>Lysobacteraceae</taxon>
        <taxon>Xanthomonas</taxon>
    </lineage>
</organism>
<sequence>MRGSFFALYQCYVTIRNFKIGLFLMAPGIQPQISKRLSWHRPEGFALYCTFIVLAAMVVVLKAGRDTPWDYLSYHAYSAYLLFHDRLAQDYFAAGLQGYMNPIGFLPFALTQLAGFNSIATGLLLATLHAMNGIFLLLICRHLARLTPSLTSVLIPGCFLGMVSPLLLSHLGSTFTDPVGSACVLGAVWLALSPSTPRRQFGAGIFIAAALAIKLSNAVFALAMLPVLLLALRHLGVREGARQCVYFAAGGALGLAVFQGYWSYKLYVLTGNPVFPFFNGLFQSPLIPTQSQSVGRFVPADFQDFLAIPLDLARYTSWGHLELPAPTIVPLAVVTVGLALAGKWLLVLMRRRRPVLEAVTPTVQLLLFCVISAVLWAFTSGNARYGLPLFLLAGPVLALLLNALCVKRFAVFVVWLVLLFQLFMTWDARIIRWRSQEWAQEWLSVDVPASLRNRPALFISLALQSQSNLVPYLHPDSSFVHLNNGHFTVPSTGPASVPFWRLLDRFGGRAKVVLQKPELLDQKIGVPRLVEQGENYLDRVSLRIVPGSCTAVAVNKAPGYRIGLNRNLSMPRGQDLLICDAVRSPMRYAVPRTRAEQIMNAFEDKCGDLFVPRRPQIELVGDVWVRVYPKYDSAVLIVSYDKHYISYLLTGQFNGVVLGTPETWKEDLKKFDCRLPYGGLRGYKGFAAEVGQHE</sequence>
<feature type="transmembrane region" description="Helical" evidence="1">
    <location>
        <begin position="122"/>
        <end position="144"/>
    </location>
</feature>
<keyword evidence="1" id="KW-1133">Transmembrane helix</keyword>
<keyword evidence="3" id="KW-1185">Reference proteome</keyword>
<dbReference type="Proteomes" id="UP001167357">
    <property type="component" value="Unassembled WGS sequence"/>
</dbReference>
<feature type="transmembrane region" description="Helical" evidence="1">
    <location>
        <begin position="204"/>
        <end position="232"/>
    </location>
</feature>
<keyword evidence="1" id="KW-0812">Transmembrane</keyword>
<comment type="caution">
    <text evidence="2">The sequence shown here is derived from an EMBL/GenBank/DDBJ whole genome shotgun (WGS) entry which is preliminary data.</text>
</comment>
<feature type="transmembrane region" description="Helical" evidence="1">
    <location>
        <begin position="45"/>
        <end position="64"/>
    </location>
</feature>
<gene>
    <name evidence="2" type="ORF">M3O51_17605</name>
</gene>
<dbReference type="RefSeq" id="WP_249048337.1">
    <property type="nucleotide sequence ID" value="NZ_JAMBEC010000032.1"/>
</dbReference>
<evidence type="ECO:0000313" key="2">
    <source>
        <dbReference type="EMBL" id="MCL1553069.1"/>
    </source>
</evidence>
<feature type="transmembrane region" description="Helical" evidence="1">
    <location>
        <begin position="244"/>
        <end position="264"/>
    </location>
</feature>
<reference evidence="2" key="1">
    <citation type="submission" date="2022-04" db="EMBL/GenBank/DDBJ databases">
        <title>Genomic comparison of 19 strains of Xanthomonas nasturtii, a newly emerging watercress pathogen.</title>
        <authorList>
            <person name="Harrison J."/>
            <person name="Greer S."/>
            <person name="Hussain R."/>
            <person name="Lascelles D."/>
            <person name="Roberts M."/>
            <person name="Carter B."/>
            <person name="Bryning A."/>
            <person name="Carroll S."/>
            <person name="Aspin A."/>
            <person name="Cruz L."/>
            <person name="Cruz J."/>
            <person name="Grant M."/>
            <person name="Vicente J."/>
            <person name="Studholme D.J."/>
        </authorList>
    </citation>
    <scope>NUCLEOTIDE SEQUENCE</scope>
    <source>
        <strain evidence="2">10016B</strain>
    </source>
</reference>
<feature type="transmembrane region" description="Helical" evidence="1">
    <location>
        <begin position="327"/>
        <end position="346"/>
    </location>
</feature>
<name>A0ABT0LUQ2_9XANT</name>
<proteinExistence type="predicted"/>
<evidence type="ECO:0000256" key="1">
    <source>
        <dbReference type="SAM" id="Phobius"/>
    </source>
</evidence>
<feature type="transmembrane region" description="Helical" evidence="1">
    <location>
        <begin position="150"/>
        <end position="168"/>
    </location>
</feature>
<keyword evidence="1" id="KW-0472">Membrane</keyword>
<feature type="transmembrane region" description="Helical" evidence="1">
    <location>
        <begin position="409"/>
        <end position="426"/>
    </location>
</feature>